<dbReference type="AlphaFoldDB" id="A0A1Z4F104"/>
<dbReference type="KEGG" id="mste:MSTE_03562"/>
<organism evidence="1 2">
    <name type="scientific">[Mycobacterium] stephanolepidis</name>
    <dbReference type="NCBI Taxonomy" id="1520670"/>
    <lineage>
        <taxon>Bacteria</taxon>
        <taxon>Bacillati</taxon>
        <taxon>Actinomycetota</taxon>
        <taxon>Actinomycetes</taxon>
        <taxon>Mycobacteriales</taxon>
        <taxon>Mycobacteriaceae</taxon>
        <taxon>Mycobacteroides</taxon>
    </lineage>
</organism>
<dbReference type="RefSeq" id="WP_096503126.1">
    <property type="nucleotide sequence ID" value="NZ_AP018165.1"/>
</dbReference>
<reference evidence="1 2" key="2">
    <citation type="journal article" date="2017" name="Int. J. Syst. Evol. Microbiol.">
        <title>Mycobacterium stephanolepidis sp. nov., a rapidly growing species related to Mycobacterium chelonae, isolated from marine teleost fish, Stephanolepis cirrhifer.</title>
        <authorList>
            <person name="Fukano H."/>
            <person name="Wada S."/>
            <person name="Kurata O."/>
            <person name="Katayama K."/>
            <person name="Fujiwara N."/>
            <person name="Hoshino Y."/>
        </authorList>
    </citation>
    <scope>NUCLEOTIDE SEQUENCE [LARGE SCALE GENOMIC DNA]</scope>
    <source>
        <strain evidence="1 2">NJB0901</strain>
    </source>
</reference>
<accession>A0A1Z4F104</accession>
<gene>
    <name evidence="1" type="ORF">MSTE_03562</name>
</gene>
<proteinExistence type="predicted"/>
<keyword evidence="2" id="KW-1185">Reference proteome</keyword>
<name>A0A1Z4F104_9MYCO</name>
<dbReference type="EMBL" id="AP018165">
    <property type="protein sequence ID" value="BAX98862.1"/>
    <property type="molecule type" value="Genomic_DNA"/>
</dbReference>
<dbReference type="OrthoDB" id="4736693at2"/>
<reference evidence="2" key="1">
    <citation type="journal article" date="2017" name="Genome Announc.">
        <title>Complete Genome Sequence of Mycobacterium stephanolepidis.</title>
        <authorList>
            <person name="Fukano H."/>
            <person name="Yoshida M."/>
            <person name="Katayama Y."/>
            <person name="Omatsu T."/>
            <person name="Mizutani T."/>
            <person name="Kurata O."/>
            <person name="Wada S."/>
            <person name="Hoshino Y."/>
        </authorList>
    </citation>
    <scope>NUCLEOTIDE SEQUENCE [LARGE SCALE GENOMIC DNA]</scope>
    <source>
        <strain evidence="2">NJB0901</strain>
    </source>
</reference>
<evidence type="ECO:0000313" key="1">
    <source>
        <dbReference type="EMBL" id="BAX98862.1"/>
    </source>
</evidence>
<protein>
    <recommendedName>
        <fullName evidence="3">Head-to-tail adaptor</fullName>
    </recommendedName>
</protein>
<evidence type="ECO:0008006" key="3">
    <source>
        <dbReference type="Google" id="ProtNLM"/>
    </source>
</evidence>
<dbReference type="Proteomes" id="UP000217954">
    <property type="component" value="Chromosome"/>
</dbReference>
<sequence length="131" mass="14517">MADVTPFLSVTEFEGMFRPLSVTERALAEILVRAAAAWIRDPSRLPDLPATDERAKLVTYDVVKAMFGPEGVTDSRVLELTRTTDDRTTTVKLAQAAEMLDFTERHLQMLGLSLTAAPQAEFTGYAQAEPW</sequence>
<evidence type="ECO:0000313" key="2">
    <source>
        <dbReference type="Proteomes" id="UP000217954"/>
    </source>
</evidence>